<dbReference type="InParanoid" id="B0DZC1"/>
<dbReference type="Proteomes" id="UP000001194">
    <property type="component" value="Unassembled WGS sequence"/>
</dbReference>
<reference evidence="2 3" key="1">
    <citation type="journal article" date="2008" name="Nature">
        <title>The genome of Laccaria bicolor provides insights into mycorrhizal symbiosis.</title>
        <authorList>
            <person name="Martin F."/>
            <person name="Aerts A."/>
            <person name="Ahren D."/>
            <person name="Brun A."/>
            <person name="Danchin E.G.J."/>
            <person name="Duchaussoy F."/>
            <person name="Gibon J."/>
            <person name="Kohler A."/>
            <person name="Lindquist E."/>
            <person name="Pereda V."/>
            <person name="Salamov A."/>
            <person name="Shapiro H.J."/>
            <person name="Wuyts J."/>
            <person name="Blaudez D."/>
            <person name="Buee M."/>
            <person name="Brokstein P."/>
            <person name="Canbaeck B."/>
            <person name="Cohen D."/>
            <person name="Courty P.E."/>
            <person name="Coutinho P.M."/>
            <person name="Delaruelle C."/>
            <person name="Detter J.C."/>
            <person name="Deveau A."/>
            <person name="DiFazio S."/>
            <person name="Duplessis S."/>
            <person name="Fraissinet-Tachet L."/>
            <person name="Lucic E."/>
            <person name="Frey-Klett P."/>
            <person name="Fourrey C."/>
            <person name="Feussner I."/>
            <person name="Gay G."/>
            <person name="Grimwood J."/>
            <person name="Hoegger P.J."/>
            <person name="Jain P."/>
            <person name="Kilaru S."/>
            <person name="Labbe J."/>
            <person name="Lin Y.C."/>
            <person name="Legue V."/>
            <person name="Le Tacon F."/>
            <person name="Marmeisse R."/>
            <person name="Melayah D."/>
            <person name="Montanini B."/>
            <person name="Muratet M."/>
            <person name="Nehls U."/>
            <person name="Niculita-Hirzel H."/>
            <person name="Oudot-Le Secq M.P."/>
            <person name="Peter M."/>
            <person name="Quesneville H."/>
            <person name="Rajashekar B."/>
            <person name="Reich M."/>
            <person name="Rouhier N."/>
            <person name="Schmutz J."/>
            <person name="Yin T."/>
            <person name="Chalot M."/>
            <person name="Henrissat B."/>
            <person name="Kuees U."/>
            <person name="Lucas S."/>
            <person name="Van de Peer Y."/>
            <person name="Podila G.K."/>
            <person name="Polle A."/>
            <person name="Pukkila P.J."/>
            <person name="Richardson P.M."/>
            <person name="Rouze P."/>
            <person name="Sanders I.R."/>
            <person name="Stajich J.E."/>
            <person name="Tunlid A."/>
            <person name="Tuskan G."/>
            <person name="Grigoriev I.V."/>
        </authorList>
    </citation>
    <scope>NUCLEOTIDE SEQUENCE [LARGE SCALE GENOMIC DNA]</scope>
    <source>
        <strain evidence="3">S238N-H82 / ATCC MYA-4686</strain>
    </source>
</reference>
<evidence type="ECO:0000313" key="2">
    <source>
        <dbReference type="EMBL" id="EDR00062.1"/>
    </source>
</evidence>
<feature type="compositionally biased region" description="Low complexity" evidence="1">
    <location>
        <begin position="49"/>
        <end position="76"/>
    </location>
</feature>
<dbReference type="OrthoDB" id="10386885at2759"/>
<dbReference type="EMBL" id="DS547154">
    <property type="protein sequence ID" value="EDR00062.1"/>
    <property type="molecule type" value="Genomic_DNA"/>
</dbReference>
<proteinExistence type="predicted"/>
<dbReference type="RefSeq" id="XP_001889268.1">
    <property type="nucleotide sequence ID" value="XM_001889233.1"/>
</dbReference>
<keyword evidence="3" id="KW-1185">Reference proteome</keyword>
<protein>
    <submittedName>
        <fullName evidence="2">Predicted protein</fullName>
    </submittedName>
</protein>
<evidence type="ECO:0000313" key="3">
    <source>
        <dbReference type="Proteomes" id="UP000001194"/>
    </source>
</evidence>
<evidence type="ECO:0000256" key="1">
    <source>
        <dbReference type="SAM" id="MobiDB-lite"/>
    </source>
</evidence>
<feature type="compositionally biased region" description="Polar residues" evidence="1">
    <location>
        <begin position="82"/>
        <end position="96"/>
    </location>
</feature>
<gene>
    <name evidence="2" type="ORF">LACBIDRAFT_295845</name>
</gene>
<dbReference type="AlphaFoldDB" id="B0DZC1"/>
<dbReference type="HOGENOM" id="CLU_1185188_0_0_1"/>
<sequence length="284" mass="31063">MTIDIDYTQSVPTTPRRKGLQRRNNIPNHLSFASLPRDTALRVAGSFGAPSSDAASATASPASVRSRTKSTTTPSPRHQRTRTFSQFSRKNSNAGSLNLNFRSLKKRRSTSSLANSSKTKSIAKRVRSSTSLIVNAAALWSSATKRLMARSVSSSVAFSSAIPHGQPKTYADAVAMQVEPELDVMDDEAPLIGVIDTGAVGPGREDVEELDNHDIDLDPHDIDTCDSPVSPLTPSFLHLRRNPVEVTQYHRLKSMQKLGVESYKDVMEKYPVSAEEEALAFKCY</sequence>
<feature type="region of interest" description="Disordered" evidence="1">
    <location>
        <begin position="48"/>
        <end position="96"/>
    </location>
</feature>
<organism evidence="3">
    <name type="scientific">Laccaria bicolor (strain S238N-H82 / ATCC MYA-4686)</name>
    <name type="common">Bicoloured deceiver</name>
    <name type="synonym">Laccaria laccata var. bicolor</name>
    <dbReference type="NCBI Taxonomy" id="486041"/>
    <lineage>
        <taxon>Eukaryota</taxon>
        <taxon>Fungi</taxon>
        <taxon>Dikarya</taxon>
        <taxon>Basidiomycota</taxon>
        <taxon>Agaricomycotina</taxon>
        <taxon>Agaricomycetes</taxon>
        <taxon>Agaricomycetidae</taxon>
        <taxon>Agaricales</taxon>
        <taxon>Agaricineae</taxon>
        <taxon>Hydnangiaceae</taxon>
        <taxon>Laccaria</taxon>
    </lineage>
</organism>
<dbReference type="GeneID" id="6084903"/>
<accession>B0DZC1</accession>
<feature type="region of interest" description="Disordered" evidence="1">
    <location>
        <begin position="1"/>
        <end position="27"/>
    </location>
</feature>
<name>B0DZC1_LACBS</name>
<dbReference type="KEGG" id="lbc:LACBIDRAFT_295845"/>